<dbReference type="AlphaFoldDB" id="X0YHB0"/>
<reference evidence="1" key="1">
    <citation type="journal article" date="2014" name="Front. Microbiol.">
        <title>High frequency of phylogenetically diverse reductive dehalogenase-homologous genes in deep subseafloor sedimentary metagenomes.</title>
        <authorList>
            <person name="Kawai M."/>
            <person name="Futagami T."/>
            <person name="Toyoda A."/>
            <person name="Takaki Y."/>
            <person name="Nishi S."/>
            <person name="Hori S."/>
            <person name="Arai W."/>
            <person name="Tsubouchi T."/>
            <person name="Morono Y."/>
            <person name="Uchiyama I."/>
            <person name="Ito T."/>
            <person name="Fujiyama A."/>
            <person name="Inagaki F."/>
            <person name="Takami H."/>
        </authorList>
    </citation>
    <scope>NUCLEOTIDE SEQUENCE</scope>
    <source>
        <strain evidence="1">Expedition CK06-06</strain>
    </source>
</reference>
<name>X0YHB0_9ZZZZ</name>
<sequence length="29" mass="2862">LAVLAGKVIKDTYLAAVGGLGADIVAHLL</sequence>
<dbReference type="EMBL" id="BARS01055675">
    <property type="protein sequence ID" value="GAG47963.1"/>
    <property type="molecule type" value="Genomic_DNA"/>
</dbReference>
<gene>
    <name evidence="1" type="ORF">S01H1_82159</name>
</gene>
<evidence type="ECO:0000313" key="1">
    <source>
        <dbReference type="EMBL" id="GAG47963.1"/>
    </source>
</evidence>
<organism evidence="1">
    <name type="scientific">marine sediment metagenome</name>
    <dbReference type="NCBI Taxonomy" id="412755"/>
    <lineage>
        <taxon>unclassified sequences</taxon>
        <taxon>metagenomes</taxon>
        <taxon>ecological metagenomes</taxon>
    </lineage>
</organism>
<proteinExistence type="predicted"/>
<feature type="non-terminal residue" evidence="1">
    <location>
        <position position="1"/>
    </location>
</feature>
<accession>X0YHB0</accession>
<protein>
    <submittedName>
        <fullName evidence="1">Uncharacterized protein</fullName>
    </submittedName>
</protein>
<comment type="caution">
    <text evidence="1">The sequence shown here is derived from an EMBL/GenBank/DDBJ whole genome shotgun (WGS) entry which is preliminary data.</text>
</comment>